<dbReference type="GO" id="GO:0019433">
    <property type="term" value="P:triglyceride catabolic process"/>
    <property type="evidence" value="ECO:0007669"/>
    <property type="project" value="TreeGrafter"/>
</dbReference>
<dbReference type="AlphaFoldDB" id="A0A8S1UM91"/>
<dbReference type="OMA" id="TNEPLEY"/>
<dbReference type="PANTHER" id="PTHR23025">
    <property type="entry name" value="TRIACYLGLYCEROL LIPASE"/>
    <property type="match status" value="1"/>
</dbReference>
<evidence type="ECO:0000259" key="4">
    <source>
        <dbReference type="Pfam" id="PF07859"/>
    </source>
</evidence>
<dbReference type="GO" id="GO:0004806">
    <property type="term" value="F:triacylglycerol lipase activity"/>
    <property type="evidence" value="ECO:0007669"/>
    <property type="project" value="TreeGrafter"/>
</dbReference>
<sequence length="672" mass="77866">MEKLCADYEQLDKEILDAIFPIYKPSNLCEEDNLLGHVDSLFEQIMTVDSHQQLTIDEFRLNCTLIRNTLSDLIQLMNNLIHKYIKSNCTIHRIQYAVNYLVVLKDLYETLLEIFADSTEKSSPKFSDLLAKYQDNEEFRLKARNIQDINFFGLQHMNHVFTQDTLKQIIRISHHYLSNHDSQALEEKLVVYNSHLNILVRIFASAIDMSQQDIICLNKNHLFWRQIKAISTYTKLSQNSDQISQSYYNFMKSIRIGHAIFLKKSKFKNSFMRDIIFISSSVWYFVLDGRAKLRAMEHMCDMQVESAMSVMGMVEKPGIKHLIEFGITSIKHNIKIYIDPVVSPLTLNYMNKQFEQGILNKITNEPLEYVNKSIHYDIKQHKSILTKDKTKLRIRILSSKSLVKTNQFQQTFSQSIKNETLNYDTFQTIIIHFHGGGFISMSSSSHQNYTREWANQLGIPIFSVDYSLAPKYRYPQAVDDCWQAYHWILSHLQYHFNIQPKKIILAGDSAGGNLCCALTGLAIKFGIKVPDGLLLSYPVLDLKMKYSPSHMHGLEDFLLNHTLMDICIDAYTNHPASYEFDPFRSPNHFSDEIISKFPPVRILVGSKDPLLDHSHRLAHSLIKNQRNVKIIVYEGMSHGFLSFYMLGGMKESAKCIEDSIICLKELISFKNQ</sequence>
<dbReference type="OrthoDB" id="408631at2759"/>
<dbReference type="GO" id="GO:0005829">
    <property type="term" value="C:cytosol"/>
    <property type="evidence" value="ECO:0007669"/>
    <property type="project" value="TreeGrafter"/>
</dbReference>
<organism evidence="5 6">
    <name type="scientific">Paramecium octaurelia</name>
    <dbReference type="NCBI Taxonomy" id="43137"/>
    <lineage>
        <taxon>Eukaryota</taxon>
        <taxon>Sar</taxon>
        <taxon>Alveolata</taxon>
        <taxon>Ciliophora</taxon>
        <taxon>Intramacronucleata</taxon>
        <taxon>Oligohymenophorea</taxon>
        <taxon>Peniculida</taxon>
        <taxon>Parameciidae</taxon>
        <taxon>Paramecium</taxon>
    </lineage>
</organism>
<keyword evidence="6" id="KW-1185">Reference proteome</keyword>
<comment type="similarity">
    <text evidence="1">Belongs to the 'GDXG' lipolytic enzyme family.</text>
</comment>
<keyword evidence="2" id="KW-0378">Hydrolase</keyword>
<dbReference type="GO" id="GO:0004771">
    <property type="term" value="F:sterol ester esterase activity"/>
    <property type="evidence" value="ECO:0007669"/>
    <property type="project" value="TreeGrafter"/>
</dbReference>
<evidence type="ECO:0000256" key="1">
    <source>
        <dbReference type="ARBA" id="ARBA00010515"/>
    </source>
</evidence>
<dbReference type="PANTHER" id="PTHR23025:SF3">
    <property type="entry name" value="HORMONE-SENSITIVE LIPASE"/>
    <property type="match status" value="1"/>
</dbReference>
<dbReference type="EMBL" id="CAJJDP010000047">
    <property type="protein sequence ID" value="CAD8166130.1"/>
    <property type="molecule type" value="Genomic_DNA"/>
</dbReference>
<evidence type="ECO:0000313" key="5">
    <source>
        <dbReference type="EMBL" id="CAD8166130.1"/>
    </source>
</evidence>
<dbReference type="InterPro" id="IPR002168">
    <property type="entry name" value="Lipase_GDXG_HIS_AS"/>
</dbReference>
<gene>
    <name evidence="5" type="ORF">POCTA_138.1.T0470301</name>
</gene>
<feature type="domain" description="Alpha/beta hydrolase fold-3" evidence="4">
    <location>
        <begin position="430"/>
        <end position="641"/>
    </location>
</feature>
<dbReference type="PROSITE" id="PS01174">
    <property type="entry name" value="LIPASE_GDXG_SER"/>
    <property type="match status" value="1"/>
</dbReference>
<feature type="active site" evidence="3">
    <location>
        <position position="509"/>
    </location>
</feature>
<dbReference type="Pfam" id="PF07859">
    <property type="entry name" value="Abhydrolase_3"/>
    <property type="match status" value="1"/>
</dbReference>
<evidence type="ECO:0000313" key="6">
    <source>
        <dbReference type="Proteomes" id="UP000683925"/>
    </source>
</evidence>
<reference evidence="5" key="1">
    <citation type="submission" date="2021-01" db="EMBL/GenBank/DDBJ databases">
        <authorList>
            <consortium name="Genoscope - CEA"/>
            <person name="William W."/>
        </authorList>
    </citation>
    <scope>NUCLEOTIDE SEQUENCE</scope>
</reference>
<name>A0A8S1UM91_PAROT</name>
<evidence type="ECO:0000256" key="3">
    <source>
        <dbReference type="PROSITE-ProRule" id="PRU10038"/>
    </source>
</evidence>
<dbReference type="InterPro" id="IPR013094">
    <property type="entry name" value="AB_hydrolase_3"/>
</dbReference>
<dbReference type="PROSITE" id="PS01173">
    <property type="entry name" value="LIPASE_GDXG_HIS"/>
    <property type="match status" value="1"/>
</dbReference>
<protein>
    <recommendedName>
        <fullName evidence="4">Alpha/beta hydrolase fold-3 domain-containing protein</fullName>
    </recommendedName>
</protein>
<proteinExistence type="inferred from homology"/>
<dbReference type="InterPro" id="IPR033140">
    <property type="entry name" value="Lipase_GDXG_put_SER_AS"/>
</dbReference>
<evidence type="ECO:0000256" key="2">
    <source>
        <dbReference type="ARBA" id="ARBA00022801"/>
    </source>
</evidence>
<comment type="caution">
    <text evidence="5">The sequence shown here is derived from an EMBL/GenBank/DDBJ whole genome shotgun (WGS) entry which is preliminary data.</text>
</comment>
<dbReference type="Proteomes" id="UP000683925">
    <property type="component" value="Unassembled WGS sequence"/>
</dbReference>
<accession>A0A8S1UM91</accession>